<keyword evidence="7 8" id="KW-0472">Membrane</keyword>
<dbReference type="PANTHER" id="PTHR43773">
    <property type="entry name" value="MAGNESIUM TRANSPORTER MGTE"/>
    <property type="match status" value="1"/>
</dbReference>
<name>A0A3B1C2P4_9ZZZZ</name>
<dbReference type="SMART" id="SM00924">
    <property type="entry name" value="MgtE_N"/>
    <property type="match status" value="1"/>
</dbReference>
<evidence type="ECO:0000256" key="3">
    <source>
        <dbReference type="ARBA" id="ARBA00022448"/>
    </source>
</evidence>
<dbReference type="SUPFAM" id="SSF161093">
    <property type="entry name" value="MgtE membrane domain-like"/>
    <property type="match status" value="1"/>
</dbReference>
<evidence type="ECO:0000256" key="2">
    <source>
        <dbReference type="ARBA" id="ARBA00009749"/>
    </source>
</evidence>
<dbReference type="EMBL" id="UOGC01000081">
    <property type="protein sequence ID" value="VAX18853.1"/>
    <property type="molecule type" value="Genomic_DNA"/>
</dbReference>
<feature type="domain" description="CBS" evidence="9">
    <location>
        <begin position="197"/>
        <end position="255"/>
    </location>
</feature>
<dbReference type="Gene3D" id="3.10.580.10">
    <property type="entry name" value="CBS-domain"/>
    <property type="match status" value="1"/>
</dbReference>
<evidence type="ECO:0000313" key="10">
    <source>
        <dbReference type="EMBL" id="VAX18853.1"/>
    </source>
</evidence>
<dbReference type="PANTHER" id="PTHR43773:SF1">
    <property type="entry name" value="MAGNESIUM TRANSPORTER MGTE"/>
    <property type="match status" value="1"/>
</dbReference>
<dbReference type="InterPro" id="IPR046342">
    <property type="entry name" value="CBS_dom_sf"/>
</dbReference>
<dbReference type="Gene3D" id="1.10.357.20">
    <property type="entry name" value="SLC41 divalent cation transporters, integral membrane domain"/>
    <property type="match status" value="1"/>
</dbReference>
<feature type="transmembrane region" description="Helical" evidence="8">
    <location>
        <begin position="309"/>
        <end position="335"/>
    </location>
</feature>
<dbReference type="InterPro" id="IPR036739">
    <property type="entry name" value="SLC41_membr_dom_sf"/>
</dbReference>
<evidence type="ECO:0000256" key="8">
    <source>
        <dbReference type="SAM" id="Phobius"/>
    </source>
</evidence>
<keyword evidence="5" id="KW-0460">Magnesium</keyword>
<reference evidence="10" key="1">
    <citation type="submission" date="2018-06" db="EMBL/GenBank/DDBJ databases">
        <authorList>
            <person name="Zhirakovskaya E."/>
        </authorList>
    </citation>
    <scope>NUCLEOTIDE SEQUENCE</scope>
</reference>
<dbReference type="GO" id="GO:0016020">
    <property type="term" value="C:membrane"/>
    <property type="evidence" value="ECO:0007669"/>
    <property type="project" value="UniProtKB-SubCell"/>
</dbReference>
<keyword evidence="6 8" id="KW-1133">Transmembrane helix</keyword>
<dbReference type="GO" id="GO:0015095">
    <property type="term" value="F:magnesium ion transmembrane transporter activity"/>
    <property type="evidence" value="ECO:0007669"/>
    <property type="project" value="InterPro"/>
</dbReference>
<dbReference type="SMART" id="SM00116">
    <property type="entry name" value="CBS"/>
    <property type="match status" value="2"/>
</dbReference>
<comment type="subcellular location">
    <subcellularLocation>
        <location evidence="1">Membrane</location>
        <topology evidence="1">Multi-pass membrane protein</topology>
    </subcellularLocation>
</comment>
<dbReference type="SUPFAM" id="SSF158791">
    <property type="entry name" value="MgtE N-terminal domain-like"/>
    <property type="match status" value="1"/>
</dbReference>
<evidence type="ECO:0000259" key="9">
    <source>
        <dbReference type="PROSITE" id="PS51371"/>
    </source>
</evidence>
<comment type="similarity">
    <text evidence="2">Belongs to the SLC41A transporter family.</text>
</comment>
<dbReference type="InterPro" id="IPR006667">
    <property type="entry name" value="SLC41_membr_dom"/>
</dbReference>
<keyword evidence="4 8" id="KW-0812">Transmembrane</keyword>
<dbReference type="Gene3D" id="1.25.60.10">
    <property type="entry name" value="MgtE N-terminal domain-like"/>
    <property type="match status" value="1"/>
</dbReference>
<feature type="transmembrane region" description="Helical" evidence="8">
    <location>
        <begin position="383"/>
        <end position="409"/>
    </location>
</feature>
<dbReference type="AlphaFoldDB" id="A0A3B1C2P4"/>
<sequence>MLENKKALGVLREIESGTVAGIPEKHHPADIALALDQVTDENLILKFFLALDHESASEILIHLNDHTRDLILEKSPAEKLGVLIEEMDSDDAADILADVDEERVEDIMETVSDDVDEEVSRLMEYDEDTAGGIMQTEFASIHGESTITETIEELRTKAEDIGEFHNVFVVDEQKRLLGTLPLHTLIINSGDTLIKDLLEGHDPISVTADTDQEEVAHIVKRYDLVSLPVVDEVGKLLGRIVVDDIVDVLEEEASEDIMKMAGTHDEALVQTHSSVEMAKYRFPWLASSLVAGFVAGSLIWQFKATLSEALALVAFIPVVMGISGNVGSQSSALVVRGMATGKIDPGSLGWYLVKELKIGLLLGVACGILAGSGAYFWLQNGNIGWIVGMSIFISIIAAAIMGAAIPLLFRWVKIDPAIAGGPIVLAMNDITGILIFFAIATALMGV</sequence>
<organism evidence="10">
    <name type="scientific">hydrothermal vent metagenome</name>
    <dbReference type="NCBI Taxonomy" id="652676"/>
    <lineage>
        <taxon>unclassified sequences</taxon>
        <taxon>metagenomes</taxon>
        <taxon>ecological metagenomes</taxon>
    </lineage>
</organism>
<dbReference type="Pfam" id="PF03448">
    <property type="entry name" value="MgtE_N"/>
    <property type="match status" value="1"/>
</dbReference>
<evidence type="ECO:0000256" key="4">
    <source>
        <dbReference type="ARBA" id="ARBA00022692"/>
    </source>
</evidence>
<evidence type="ECO:0000256" key="1">
    <source>
        <dbReference type="ARBA" id="ARBA00004141"/>
    </source>
</evidence>
<protein>
    <submittedName>
        <fullName evidence="10">Mg/Co/Ni transporter MgtE, CBS domain-containing</fullName>
    </submittedName>
</protein>
<feature type="transmembrane region" description="Helical" evidence="8">
    <location>
        <begin position="282"/>
        <end position="303"/>
    </location>
</feature>
<gene>
    <name evidence="10" type="ORF">MNBD_NITROSPINAE01-1708</name>
</gene>
<dbReference type="NCBIfam" id="TIGR00400">
    <property type="entry name" value="mgtE"/>
    <property type="match status" value="1"/>
</dbReference>
<evidence type="ECO:0000256" key="7">
    <source>
        <dbReference type="ARBA" id="ARBA00023136"/>
    </source>
</evidence>
<dbReference type="InterPro" id="IPR006668">
    <property type="entry name" value="Mg_transptr_MgtE_intracell_dom"/>
</dbReference>
<feature type="transmembrane region" description="Helical" evidence="8">
    <location>
        <begin position="356"/>
        <end position="377"/>
    </location>
</feature>
<dbReference type="Pfam" id="PF00571">
    <property type="entry name" value="CBS"/>
    <property type="match status" value="2"/>
</dbReference>
<dbReference type="InterPro" id="IPR006669">
    <property type="entry name" value="MgtE_transporter"/>
</dbReference>
<proteinExistence type="inferred from homology"/>
<feature type="transmembrane region" description="Helical" evidence="8">
    <location>
        <begin position="421"/>
        <end position="444"/>
    </location>
</feature>
<dbReference type="InterPro" id="IPR000644">
    <property type="entry name" value="CBS_dom"/>
</dbReference>
<dbReference type="CDD" id="cd04606">
    <property type="entry name" value="CBS_pair_Mg_transporter"/>
    <property type="match status" value="1"/>
</dbReference>
<evidence type="ECO:0000256" key="5">
    <source>
        <dbReference type="ARBA" id="ARBA00022842"/>
    </source>
</evidence>
<dbReference type="InterPro" id="IPR038076">
    <property type="entry name" value="MgtE_N_sf"/>
</dbReference>
<keyword evidence="3" id="KW-0813">Transport</keyword>
<dbReference type="PROSITE" id="PS51371">
    <property type="entry name" value="CBS"/>
    <property type="match status" value="1"/>
</dbReference>
<dbReference type="Pfam" id="PF01769">
    <property type="entry name" value="MgtE"/>
    <property type="match status" value="1"/>
</dbReference>
<accession>A0A3B1C2P4</accession>
<evidence type="ECO:0000256" key="6">
    <source>
        <dbReference type="ARBA" id="ARBA00022989"/>
    </source>
</evidence>
<dbReference type="SUPFAM" id="SSF54631">
    <property type="entry name" value="CBS-domain pair"/>
    <property type="match status" value="1"/>
</dbReference>